<organism evidence="1 2">
    <name type="scientific">Trachymyrmex cornetzi</name>
    <dbReference type="NCBI Taxonomy" id="471704"/>
    <lineage>
        <taxon>Eukaryota</taxon>
        <taxon>Metazoa</taxon>
        <taxon>Ecdysozoa</taxon>
        <taxon>Arthropoda</taxon>
        <taxon>Hexapoda</taxon>
        <taxon>Insecta</taxon>
        <taxon>Pterygota</taxon>
        <taxon>Neoptera</taxon>
        <taxon>Endopterygota</taxon>
        <taxon>Hymenoptera</taxon>
        <taxon>Apocrita</taxon>
        <taxon>Aculeata</taxon>
        <taxon>Formicoidea</taxon>
        <taxon>Formicidae</taxon>
        <taxon>Myrmicinae</taxon>
        <taxon>Trachymyrmex</taxon>
    </lineage>
</organism>
<keyword evidence="2" id="KW-1185">Reference proteome</keyword>
<accession>A0A151JS61</accession>
<protein>
    <submittedName>
        <fullName evidence="1">Uncharacterized protein</fullName>
    </submittedName>
</protein>
<reference evidence="1 2" key="1">
    <citation type="submission" date="2015-09" db="EMBL/GenBank/DDBJ databases">
        <title>Trachymyrmex cornetzi WGS genome.</title>
        <authorList>
            <person name="Nygaard S."/>
            <person name="Hu H."/>
            <person name="Boomsma J."/>
            <person name="Zhang G."/>
        </authorList>
    </citation>
    <scope>NUCLEOTIDE SEQUENCE [LARGE SCALE GENOMIC DNA]</scope>
    <source>
        <strain evidence="1">Tcor2-1</strain>
        <tissue evidence="1">Whole body</tissue>
    </source>
</reference>
<evidence type="ECO:0000313" key="2">
    <source>
        <dbReference type="Proteomes" id="UP000078492"/>
    </source>
</evidence>
<dbReference type="AlphaFoldDB" id="A0A151JS61"/>
<gene>
    <name evidence="1" type="ORF">ALC57_00468</name>
</gene>
<name>A0A151JS61_9HYME</name>
<evidence type="ECO:0000313" key="1">
    <source>
        <dbReference type="EMBL" id="KYN30075.1"/>
    </source>
</evidence>
<dbReference type="Proteomes" id="UP000078492">
    <property type="component" value="Unassembled WGS sequence"/>
</dbReference>
<proteinExistence type="predicted"/>
<dbReference type="EMBL" id="KQ978569">
    <property type="protein sequence ID" value="KYN30075.1"/>
    <property type="molecule type" value="Genomic_DNA"/>
</dbReference>
<sequence>MIKNLEHNFRKIKNINVTEIRNIFISYINNLEFNNNKIEKAITGINGRWDQIKHKTNISKQEFIKAIKFILESTYFTFNDTYYKHLKEHKNHINRNTQQKSVITDHRVKYSHEFDWNNVEILDEEIILNKRFTSEMIHIHKQDCSLNLQTDTEKLNSAYDCL</sequence>